<feature type="region of interest" description="Disordered" evidence="1">
    <location>
        <begin position="1"/>
        <end position="90"/>
    </location>
</feature>
<feature type="compositionally biased region" description="Low complexity" evidence="1">
    <location>
        <begin position="37"/>
        <end position="47"/>
    </location>
</feature>
<dbReference type="Proteomes" id="UP000059680">
    <property type="component" value="Chromosome 2"/>
</dbReference>
<reference evidence="3" key="1">
    <citation type="journal article" date="2005" name="Nature">
        <title>The map-based sequence of the rice genome.</title>
        <authorList>
            <consortium name="International rice genome sequencing project (IRGSP)"/>
            <person name="Matsumoto T."/>
            <person name="Wu J."/>
            <person name="Kanamori H."/>
            <person name="Katayose Y."/>
            <person name="Fujisawa M."/>
            <person name="Namiki N."/>
            <person name="Mizuno H."/>
            <person name="Yamamoto K."/>
            <person name="Antonio B.A."/>
            <person name="Baba T."/>
            <person name="Sakata K."/>
            <person name="Nagamura Y."/>
            <person name="Aoki H."/>
            <person name="Arikawa K."/>
            <person name="Arita K."/>
            <person name="Bito T."/>
            <person name="Chiden Y."/>
            <person name="Fujitsuka N."/>
            <person name="Fukunaka R."/>
            <person name="Hamada M."/>
            <person name="Harada C."/>
            <person name="Hayashi A."/>
            <person name="Hijishita S."/>
            <person name="Honda M."/>
            <person name="Hosokawa S."/>
            <person name="Ichikawa Y."/>
            <person name="Idonuma A."/>
            <person name="Iijima M."/>
            <person name="Ikeda M."/>
            <person name="Ikeno M."/>
            <person name="Ito K."/>
            <person name="Ito S."/>
            <person name="Ito T."/>
            <person name="Ito Y."/>
            <person name="Ito Y."/>
            <person name="Iwabuchi A."/>
            <person name="Kamiya K."/>
            <person name="Karasawa W."/>
            <person name="Kurita K."/>
            <person name="Katagiri S."/>
            <person name="Kikuta A."/>
            <person name="Kobayashi H."/>
            <person name="Kobayashi N."/>
            <person name="Machita K."/>
            <person name="Maehara T."/>
            <person name="Masukawa M."/>
            <person name="Mizubayashi T."/>
            <person name="Mukai Y."/>
            <person name="Nagasaki H."/>
            <person name="Nagata Y."/>
            <person name="Naito S."/>
            <person name="Nakashima M."/>
            <person name="Nakama Y."/>
            <person name="Nakamichi Y."/>
            <person name="Nakamura M."/>
            <person name="Meguro A."/>
            <person name="Negishi M."/>
            <person name="Ohta I."/>
            <person name="Ohta T."/>
            <person name="Okamoto M."/>
            <person name="Ono N."/>
            <person name="Saji S."/>
            <person name="Sakaguchi M."/>
            <person name="Sakai K."/>
            <person name="Shibata M."/>
            <person name="Shimokawa T."/>
            <person name="Song J."/>
            <person name="Takazaki Y."/>
            <person name="Terasawa K."/>
            <person name="Tsugane M."/>
            <person name="Tsuji K."/>
            <person name="Ueda S."/>
            <person name="Waki K."/>
            <person name="Yamagata H."/>
            <person name="Yamamoto M."/>
            <person name="Yamamoto S."/>
            <person name="Yamane H."/>
            <person name="Yoshiki S."/>
            <person name="Yoshihara R."/>
            <person name="Yukawa K."/>
            <person name="Zhong H."/>
            <person name="Yano M."/>
            <person name="Yuan Q."/>
            <person name="Ouyang S."/>
            <person name="Liu J."/>
            <person name="Jones K.M."/>
            <person name="Gansberger K."/>
            <person name="Moffat K."/>
            <person name="Hill J."/>
            <person name="Bera J."/>
            <person name="Fadrosh D."/>
            <person name="Jin S."/>
            <person name="Johri S."/>
            <person name="Kim M."/>
            <person name="Overton L."/>
            <person name="Reardon M."/>
            <person name="Tsitrin T."/>
            <person name="Vuong H."/>
            <person name="Weaver B."/>
            <person name="Ciecko A."/>
            <person name="Tallon L."/>
            <person name="Jackson J."/>
            <person name="Pai G."/>
            <person name="Aken S.V."/>
            <person name="Utterback T."/>
            <person name="Reidmuller S."/>
            <person name="Feldblyum T."/>
            <person name="Hsiao J."/>
            <person name="Zismann V."/>
            <person name="Iobst S."/>
            <person name="de Vazeille A.R."/>
            <person name="Buell C.R."/>
            <person name="Ying K."/>
            <person name="Li Y."/>
            <person name="Lu T."/>
            <person name="Huang Y."/>
            <person name="Zhao Q."/>
            <person name="Feng Q."/>
            <person name="Zhang L."/>
            <person name="Zhu J."/>
            <person name="Weng Q."/>
            <person name="Mu J."/>
            <person name="Lu Y."/>
            <person name="Fan D."/>
            <person name="Liu Y."/>
            <person name="Guan J."/>
            <person name="Zhang Y."/>
            <person name="Yu S."/>
            <person name="Liu X."/>
            <person name="Zhang Y."/>
            <person name="Hong G."/>
            <person name="Han B."/>
            <person name="Choisne N."/>
            <person name="Demange N."/>
            <person name="Orjeda G."/>
            <person name="Samain S."/>
            <person name="Cattolico L."/>
            <person name="Pelletier E."/>
            <person name="Couloux A."/>
            <person name="Segurens B."/>
            <person name="Wincker P."/>
            <person name="D'Hont A."/>
            <person name="Scarpelli C."/>
            <person name="Weissenbach J."/>
            <person name="Salanoubat M."/>
            <person name="Quetier F."/>
            <person name="Yu Y."/>
            <person name="Kim H.R."/>
            <person name="Rambo T."/>
            <person name="Currie J."/>
            <person name="Collura K."/>
            <person name="Luo M."/>
            <person name="Yang T."/>
            <person name="Ammiraju J.S.S."/>
            <person name="Engler F."/>
            <person name="Soderlund C."/>
            <person name="Wing R.A."/>
            <person name="Palmer L.E."/>
            <person name="de la Bastide M."/>
            <person name="Spiegel L."/>
            <person name="Nascimento L."/>
            <person name="Zutavern T."/>
            <person name="O'Shaughnessy A."/>
            <person name="Dike S."/>
            <person name="Dedhia N."/>
            <person name="Preston R."/>
            <person name="Balija V."/>
            <person name="McCombie W.R."/>
            <person name="Chow T."/>
            <person name="Chen H."/>
            <person name="Chung M."/>
            <person name="Chen C."/>
            <person name="Shaw J."/>
            <person name="Wu H."/>
            <person name="Hsiao K."/>
            <person name="Chao Y."/>
            <person name="Chu M."/>
            <person name="Cheng C."/>
            <person name="Hour A."/>
            <person name="Lee P."/>
            <person name="Lin S."/>
            <person name="Lin Y."/>
            <person name="Liou J."/>
            <person name="Liu S."/>
            <person name="Hsing Y."/>
            <person name="Raghuvanshi S."/>
            <person name="Mohanty A."/>
            <person name="Bharti A.K."/>
            <person name="Gaur A."/>
            <person name="Gupta V."/>
            <person name="Kumar D."/>
            <person name="Ravi V."/>
            <person name="Vij S."/>
            <person name="Kapur A."/>
            <person name="Khurana P."/>
            <person name="Khurana P."/>
            <person name="Khurana J.P."/>
            <person name="Tyagi A.K."/>
            <person name="Gaikwad K."/>
            <person name="Singh A."/>
            <person name="Dalal V."/>
            <person name="Srivastava S."/>
            <person name="Dixit A."/>
            <person name="Pal A.K."/>
            <person name="Ghazi I.A."/>
            <person name="Yadav M."/>
            <person name="Pandit A."/>
            <person name="Bhargava A."/>
            <person name="Sureshbabu K."/>
            <person name="Batra K."/>
            <person name="Sharma T.R."/>
            <person name="Mohapatra T."/>
            <person name="Singh N.K."/>
            <person name="Messing J."/>
            <person name="Nelson A.B."/>
            <person name="Fuks G."/>
            <person name="Kavchok S."/>
            <person name="Keizer G."/>
            <person name="Linton E."/>
            <person name="Llaca V."/>
            <person name="Song R."/>
            <person name="Tanyolac B."/>
            <person name="Young S."/>
            <person name="Ho-Il K."/>
            <person name="Hahn J.H."/>
            <person name="Sangsakoo G."/>
            <person name="Vanavichit A."/>
            <person name="de Mattos Luiz.A.T."/>
            <person name="Zimmer P.D."/>
            <person name="Malone G."/>
            <person name="Dellagostin O."/>
            <person name="de Oliveira A.C."/>
            <person name="Bevan M."/>
            <person name="Bancroft I."/>
            <person name="Minx P."/>
            <person name="Cordum H."/>
            <person name="Wilson R."/>
            <person name="Cheng Z."/>
            <person name="Jin W."/>
            <person name="Jiang J."/>
            <person name="Leong S.A."/>
            <person name="Iwama H."/>
            <person name="Gojobori T."/>
            <person name="Itoh T."/>
            <person name="Niimura Y."/>
            <person name="Fujii Y."/>
            <person name="Habara T."/>
            <person name="Sakai H."/>
            <person name="Sato Y."/>
            <person name="Wilson G."/>
            <person name="Kumar K."/>
            <person name="McCouch S."/>
            <person name="Juretic N."/>
            <person name="Hoen D."/>
            <person name="Wright S."/>
            <person name="Bruskiewich R."/>
            <person name="Bureau T."/>
            <person name="Miyao A."/>
            <person name="Hirochika H."/>
            <person name="Nishikawa T."/>
            <person name="Kadowaki K."/>
            <person name="Sugiura M."/>
            <person name="Burr B."/>
            <person name="Sasaki T."/>
        </authorList>
    </citation>
    <scope>NUCLEOTIDE SEQUENCE [LARGE SCALE GENOMIC DNA]</scope>
    <source>
        <strain evidence="3">cv. Nipponbare</strain>
    </source>
</reference>
<name>A0A0P0VJN5_ORYSJ</name>
<evidence type="ECO:0000313" key="2">
    <source>
        <dbReference type="EMBL" id="BAS78938.1"/>
    </source>
</evidence>
<evidence type="ECO:0000313" key="3">
    <source>
        <dbReference type="Proteomes" id="UP000059680"/>
    </source>
</evidence>
<dbReference type="EMBL" id="AP014958">
    <property type="protein sequence ID" value="BAS78938.1"/>
    <property type="molecule type" value="Genomic_DNA"/>
</dbReference>
<keyword evidence="3" id="KW-1185">Reference proteome</keyword>
<proteinExistence type="predicted"/>
<feature type="compositionally biased region" description="Low complexity" evidence="1">
    <location>
        <begin position="69"/>
        <end position="79"/>
    </location>
</feature>
<dbReference type="PaxDb" id="39947-A0A0P0VJN5"/>
<evidence type="ECO:0000256" key="1">
    <source>
        <dbReference type="SAM" id="MobiDB-lite"/>
    </source>
</evidence>
<reference evidence="2 3" key="2">
    <citation type="journal article" date="2013" name="Plant Cell Physiol.">
        <title>Rice Annotation Project Database (RAP-DB): an integrative and interactive database for rice genomics.</title>
        <authorList>
            <person name="Sakai H."/>
            <person name="Lee S.S."/>
            <person name="Tanaka T."/>
            <person name="Numa H."/>
            <person name="Kim J."/>
            <person name="Kawahara Y."/>
            <person name="Wakimoto H."/>
            <person name="Yang C.C."/>
            <person name="Iwamoto M."/>
            <person name="Abe T."/>
            <person name="Yamada Y."/>
            <person name="Muto A."/>
            <person name="Inokuchi H."/>
            <person name="Ikemura T."/>
            <person name="Matsumoto T."/>
            <person name="Sasaki T."/>
            <person name="Itoh T."/>
        </authorList>
    </citation>
    <scope>NUCLEOTIDE SEQUENCE [LARGE SCALE GENOMIC DNA]</scope>
    <source>
        <strain evidence="3">cv. Nipponbare</strain>
    </source>
</reference>
<organism evidence="2 3">
    <name type="scientific">Oryza sativa subsp. japonica</name>
    <name type="common">Rice</name>
    <dbReference type="NCBI Taxonomy" id="39947"/>
    <lineage>
        <taxon>Eukaryota</taxon>
        <taxon>Viridiplantae</taxon>
        <taxon>Streptophyta</taxon>
        <taxon>Embryophyta</taxon>
        <taxon>Tracheophyta</taxon>
        <taxon>Spermatophyta</taxon>
        <taxon>Magnoliopsida</taxon>
        <taxon>Liliopsida</taxon>
        <taxon>Poales</taxon>
        <taxon>Poaceae</taxon>
        <taxon>BOP clade</taxon>
        <taxon>Oryzoideae</taxon>
        <taxon>Oryzeae</taxon>
        <taxon>Oryzinae</taxon>
        <taxon>Oryza</taxon>
        <taxon>Oryza sativa</taxon>
    </lineage>
</organism>
<accession>A0A0P0VJN5</accession>
<dbReference type="AlphaFoldDB" id="A0A0P0VJN5"/>
<protein>
    <submittedName>
        <fullName evidence="2">Os02g0519801 protein</fullName>
    </submittedName>
</protein>
<sequence length="109" mass="12198">MVWQEGESASDSGRMRPRISRSKLGIEIQGESRSRAARPGRGCPGVRPRQDRRMLQPPARRCHKPSPSPAAGGSPSQQSHAANRRRLCPLPLVRSGKSTWKWMVYDPEK</sequence>
<gene>
    <name evidence="2" type="ordered locus">Os02g0519801</name>
    <name evidence="2" type="ORF">OSNPB_020519801</name>
</gene>
<reference evidence="2 3" key="3">
    <citation type="journal article" date="2013" name="Rice">
        <title>Improvement of the Oryza sativa Nipponbare reference genome using next generation sequence and optical map data.</title>
        <authorList>
            <person name="Kawahara Y."/>
            <person name="de la Bastide M."/>
            <person name="Hamilton J.P."/>
            <person name="Kanamori H."/>
            <person name="McCombie W.R."/>
            <person name="Ouyang S."/>
            <person name="Schwartz D.C."/>
            <person name="Tanaka T."/>
            <person name="Wu J."/>
            <person name="Zhou S."/>
            <person name="Childs K.L."/>
            <person name="Davidson R.M."/>
            <person name="Lin H."/>
            <person name="Quesada-Ocampo L."/>
            <person name="Vaillancourt B."/>
            <person name="Sakai H."/>
            <person name="Lee S.S."/>
            <person name="Kim J."/>
            <person name="Numa H."/>
            <person name="Itoh T."/>
            <person name="Buell C.R."/>
            <person name="Matsumoto T."/>
        </authorList>
    </citation>
    <scope>NUCLEOTIDE SEQUENCE [LARGE SCALE GENOMIC DNA]</scope>
    <source>
        <strain evidence="3">cv. Nipponbare</strain>
    </source>
</reference>
<dbReference type="InParanoid" id="A0A0P0VJN5"/>